<sequence>DGDLDQTPRPGDRRVQRDRPRAGEAVRRARLRPADLRGGRRDRGSRRGAAHHQVGGRADRAGGPVHLRRGGGAVRRGARRPPGDRRRAERGGRAGRPVPGDRPGPRDQHDRPEHHRHRAPGQAAAAGHGRPGRGQGAGHLVDRLHHAGLVPVGLQRDQVLPAVLDPGVAGGAEGHRRHGDLADAGADRHRLLPPGRDGRHPGREVRRDEGRGGAGRRAGLPGADEGEEQDRRRLGDDQGPGRGEQGAAGPAEGGRAPRDGRAAGRRRV</sequence>
<feature type="region of interest" description="Disordered" evidence="1">
    <location>
        <begin position="165"/>
        <end position="268"/>
    </location>
</feature>
<dbReference type="AlphaFoldDB" id="A0A6J4I9B9"/>
<dbReference type="EMBL" id="CADCTP010000149">
    <property type="protein sequence ID" value="CAA9244746.1"/>
    <property type="molecule type" value="Genomic_DNA"/>
</dbReference>
<feature type="compositionally biased region" description="Basic and acidic residues" evidence="1">
    <location>
        <begin position="103"/>
        <end position="113"/>
    </location>
</feature>
<proteinExistence type="predicted"/>
<gene>
    <name evidence="2" type="ORF">AVDCRST_MAG41-1639</name>
</gene>
<evidence type="ECO:0000256" key="1">
    <source>
        <dbReference type="SAM" id="MobiDB-lite"/>
    </source>
</evidence>
<accession>A0A6J4I9B9</accession>
<feature type="compositionally biased region" description="Basic and acidic residues" evidence="1">
    <location>
        <begin position="179"/>
        <end position="211"/>
    </location>
</feature>
<feature type="non-terminal residue" evidence="2">
    <location>
        <position position="1"/>
    </location>
</feature>
<evidence type="ECO:0000313" key="2">
    <source>
        <dbReference type="EMBL" id="CAA9244746.1"/>
    </source>
</evidence>
<protein>
    <submittedName>
        <fullName evidence="2">Short chain oxidoreductase</fullName>
    </submittedName>
</protein>
<organism evidence="2">
    <name type="scientific">uncultured Mycobacteriales bacterium</name>
    <dbReference type="NCBI Taxonomy" id="581187"/>
    <lineage>
        <taxon>Bacteria</taxon>
        <taxon>Bacillati</taxon>
        <taxon>Actinomycetota</taxon>
        <taxon>Actinomycetes</taxon>
        <taxon>Mycobacteriales</taxon>
        <taxon>environmental samples</taxon>
    </lineage>
</organism>
<reference evidence="2" key="1">
    <citation type="submission" date="2020-02" db="EMBL/GenBank/DDBJ databases">
        <authorList>
            <person name="Meier V. D."/>
        </authorList>
    </citation>
    <scope>NUCLEOTIDE SEQUENCE</scope>
    <source>
        <strain evidence="2">AVDCRST_MAG41</strain>
    </source>
</reference>
<feature type="compositionally biased region" description="Basic and acidic residues" evidence="1">
    <location>
        <begin position="10"/>
        <end position="42"/>
    </location>
</feature>
<feature type="compositionally biased region" description="Basic and acidic residues" evidence="1">
    <location>
        <begin position="81"/>
        <end position="92"/>
    </location>
</feature>
<feature type="non-terminal residue" evidence="2">
    <location>
        <position position="268"/>
    </location>
</feature>
<name>A0A6J4I9B9_9ACTN</name>
<feature type="region of interest" description="Disordered" evidence="1">
    <location>
        <begin position="1"/>
        <end position="142"/>
    </location>
</feature>